<dbReference type="OrthoDB" id="6434804at2759"/>
<proteinExistence type="predicted"/>
<sequence>MTNLSLVFYSNSSDHDQRHASGGRPSGAEETASSSCSRGGGCSPLQRLHHNSSRKSPGQPLVPPVALHALLQPPLVAALHAGQLLQLLPEQPAAPTASFFLRLFCGRPGTLETAQRQRLHHLERSQQLRECPAQGPRAATRDAAREGAISGLHRIGTAGQRCRPGRHRTGGEDGCRADCRSAFHVPGVGFLPSARLLPCPARGAAVGEEGQNCVRPVHLCAVVVCTPQCGHHPGDGRFLHHILLLLLCGAAAPHPAATAAAPSVAGDAHERYCPSAAATTPTGGAWGARGGGQPQKQSLEPLDSDES</sequence>
<dbReference type="AlphaFoldDB" id="A0A8X6IBP2"/>
<organism evidence="2 3">
    <name type="scientific">Nephila pilipes</name>
    <name type="common">Giant wood spider</name>
    <name type="synonym">Nephila maculata</name>
    <dbReference type="NCBI Taxonomy" id="299642"/>
    <lineage>
        <taxon>Eukaryota</taxon>
        <taxon>Metazoa</taxon>
        <taxon>Ecdysozoa</taxon>
        <taxon>Arthropoda</taxon>
        <taxon>Chelicerata</taxon>
        <taxon>Arachnida</taxon>
        <taxon>Araneae</taxon>
        <taxon>Araneomorphae</taxon>
        <taxon>Entelegynae</taxon>
        <taxon>Araneoidea</taxon>
        <taxon>Nephilidae</taxon>
        <taxon>Nephila</taxon>
    </lineage>
</organism>
<feature type="region of interest" description="Disordered" evidence="1">
    <location>
        <begin position="9"/>
        <end position="60"/>
    </location>
</feature>
<keyword evidence="3" id="KW-1185">Reference proteome</keyword>
<name>A0A8X6IBP2_NEPPI</name>
<evidence type="ECO:0000256" key="1">
    <source>
        <dbReference type="SAM" id="MobiDB-lite"/>
    </source>
</evidence>
<dbReference type="Proteomes" id="UP000887013">
    <property type="component" value="Unassembled WGS sequence"/>
</dbReference>
<evidence type="ECO:0000313" key="3">
    <source>
        <dbReference type="Proteomes" id="UP000887013"/>
    </source>
</evidence>
<evidence type="ECO:0000313" key="2">
    <source>
        <dbReference type="EMBL" id="GFS38443.1"/>
    </source>
</evidence>
<accession>A0A8X6IBP2</accession>
<feature type="region of interest" description="Disordered" evidence="1">
    <location>
        <begin position="275"/>
        <end position="307"/>
    </location>
</feature>
<protein>
    <submittedName>
        <fullName evidence="2">Uncharacterized protein</fullName>
    </submittedName>
</protein>
<feature type="compositionally biased region" description="Gly residues" evidence="1">
    <location>
        <begin position="284"/>
        <end position="293"/>
    </location>
</feature>
<comment type="caution">
    <text evidence="2">The sequence shown here is derived from an EMBL/GenBank/DDBJ whole genome shotgun (WGS) entry which is preliminary data.</text>
</comment>
<dbReference type="EMBL" id="BMAW01089180">
    <property type="protein sequence ID" value="GFS38443.1"/>
    <property type="molecule type" value="Genomic_DNA"/>
</dbReference>
<reference evidence="2" key="1">
    <citation type="submission" date="2020-08" db="EMBL/GenBank/DDBJ databases">
        <title>Multicomponent nature underlies the extraordinary mechanical properties of spider dragline silk.</title>
        <authorList>
            <person name="Kono N."/>
            <person name="Nakamura H."/>
            <person name="Mori M."/>
            <person name="Yoshida Y."/>
            <person name="Ohtoshi R."/>
            <person name="Malay A.D."/>
            <person name="Moran D.A.P."/>
            <person name="Tomita M."/>
            <person name="Numata K."/>
            <person name="Arakawa K."/>
        </authorList>
    </citation>
    <scope>NUCLEOTIDE SEQUENCE</scope>
</reference>
<gene>
    <name evidence="2" type="ORF">NPIL_402581</name>
</gene>